<proteinExistence type="predicted"/>
<accession>A0AAP0Q6C9</accession>
<sequence>MWHPFIGGQHIDNVTHTHTHQFFSLPVAKCQLLTLSKRVMQAISTNPVLPCRQANKCTTAKPNSLTPQLPIDAPRGTSSAFVLCNIRMIEPNQLPIPVHHVSASHPNQHVTSSGPANRRAPRQLLCRK</sequence>
<dbReference type="AlphaFoldDB" id="A0AAP0Q6C9"/>
<feature type="compositionally biased region" description="Basic residues" evidence="1">
    <location>
        <begin position="119"/>
        <end position="128"/>
    </location>
</feature>
<name>A0AAP0Q6C9_9MAGN</name>
<organism evidence="2 3">
    <name type="scientific">Stephania yunnanensis</name>
    <dbReference type="NCBI Taxonomy" id="152371"/>
    <lineage>
        <taxon>Eukaryota</taxon>
        <taxon>Viridiplantae</taxon>
        <taxon>Streptophyta</taxon>
        <taxon>Embryophyta</taxon>
        <taxon>Tracheophyta</taxon>
        <taxon>Spermatophyta</taxon>
        <taxon>Magnoliopsida</taxon>
        <taxon>Ranunculales</taxon>
        <taxon>Menispermaceae</taxon>
        <taxon>Menispermoideae</taxon>
        <taxon>Cissampelideae</taxon>
        <taxon>Stephania</taxon>
    </lineage>
</organism>
<feature type="compositionally biased region" description="Polar residues" evidence="1">
    <location>
        <begin position="104"/>
        <end position="115"/>
    </location>
</feature>
<gene>
    <name evidence="2" type="ORF">Syun_000688</name>
</gene>
<evidence type="ECO:0000313" key="2">
    <source>
        <dbReference type="EMBL" id="KAK9168548.1"/>
    </source>
</evidence>
<evidence type="ECO:0000313" key="3">
    <source>
        <dbReference type="Proteomes" id="UP001420932"/>
    </source>
</evidence>
<feature type="region of interest" description="Disordered" evidence="1">
    <location>
        <begin position="103"/>
        <end position="128"/>
    </location>
</feature>
<evidence type="ECO:0000256" key="1">
    <source>
        <dbReference type="SAM" id="MobiDB-lite"/>
    </source>
</evidence>
<dbReference type="Proteomes" id="UP001420932">
    <property type="component" value="Unassembled WGS sequence"/>
</dbReference>
<comment type="caution">
    <text evidence="2">The sequence shown here is derived from an EMBL/GenBank/DDBJ whole genome shotgun (WGS) entry which is preliminary data.</text>
</comment>
<reference evidence="2 3" key="1">
    <citation type="submission" date="2024-01" db="EMBL/GenBank/DDBJ databases">
        <title>Genome assemblies of Stephania.</title>
        <authorList>
            <person name="Yang L."/>
        </authorList>
    </citation>
    <scope>NUCLEOTIDE SEQUENCE [LARGE SCALE GENOMIC DNA]</scope>
    <source>
        <strain evidence="2">YNDBR</strain>
        <tissue evidence="2">Leaf</tissue>
    </source>
</reference>
<protein>
    <submittedName>
        <fullName evidence="2">Uncharacterized protein</fullName>
    </submittedName>
</protein>
<dbReference type="EMBL" id="JBBNAF010000001">
    <property type="protein sequence ID" value="KAK9168548.1"/>
    <property type="molecule type" value="Genomic_DNA"/>
</dbReference>
<keyword evidence="3" id="KW-1185">Reference proteome</keyword>